<keyword evidence="2" id="KW-0564">Palmitate</keyword>
<dbReference type="GO" id="GO:0015562">
    <property type="term" value="F:efflux transmembrane transporter activity"/>
    <property type="evidence" value="ECO:0007669"/>
    <property type="project" value="InterPro"/>
</dbReference>
<dbReference type="InterPro" id="IPR010131">
    <property type="entry name" value="MdtP/NodT-like"/>
</dbReference>
<dbReference type="RefSeq" id="WP_089515740.1">
    <property type="nucleotide sequence ID" value="NZ_NJGG01000002.1"/>
</dbReference>
<evidence type="ECO:0000256" key="1">
    <source>
        <dbReference type="ARBA" id="ARBA00007613"/>
    </source>
</evidence>
<sequence length="467" mass="51178">MRSIDKVAMSKYLFLSLLLALSACSIGEPIKRSELLDRSLPEQQLPAEYKASNHQATNQQAAFQSIAWVESFNDPELIELAKLAIQSAPDFRIYAARLDQAEAMMKAVGGSFYPNVGIQGKTGSKLGLEGSGTSGYYVGANWEIDLWGRVRASYANAEQNARAIAADQESAKLSFMANLAKTLWSARVLHRQAQIANESAQHQEKILEHVKQREKIGAASKQDILSAEINFAQAKELAFNLKNASQQNLKTLDVLVGRYPIGTPLKNQSLPKAPSVITPGVPSDLLERRPDIVAATARVDAARFNVKEAEATRLPKLSLTAGFGRISSEVFVLKTDSSNPSAGVGVTLPIFTGGSLEARVESRQAELEQAFAVYAKVGLNAFREVESALSGEQSWRARYAELNQIYQSQQNIQKSTDAEFVIGRIDQRQVLQQKIRTNTAQSNEQQGQLEVLMQRINLYLSLGGPAI</sequence>
<dbReference type="OrthoDB" id="9770517at2"/>
<keyword evidence="2" id="KW-0449">Lipoprotein</keyword>
<gene>
    <name evidence="3" type="ORF">AOC33_05860</name>
</gene>
<organism evidence="3 4">
    <name type="scientific">Polynucleobacter cosmopolitanus</name>
    <dbReference type="NCBI Taxonomy" id="351345"/>
    <lineage>
        <taxon>Bacteria</taxon>
        <taxon>Pseudomonadati</taxon>
        <taxon>Pseudomonadota</taxon>
        <taxon>Betaproteobacteria</taxon>
        <taxon>Burkholderiales</taxon>
        <taxon>Burkholderiaceae</taxon>
        <taxon>Polynucleobacter</taxon>
    </lineage>
</organism>
<dbReference type="Gene3D" id="1.20.1600.10">
    <property type="entry name" value="Outer membrane efflux proteins (OEP)"/>
    <property type="match status" value="1"/>
</dbReference>
<dbReference type="AlphaFoldDB" id="A0A229FS38"/>
<dbReference type="GO" id="GO:0005886">
    <property type="term" value="C:plasma membrane"/>
    <property type="evidence" value="ECO:0007669"/>
    <property type="project" value="UniProtKB-SubCell"/>
</dbReference>
<reference evidence="3 4" key="1">
    <citation type="submission" date="2017-06" db="EMBL/GenBank/DDBJ databases">
        <title>Reclassification of a Polynucleobacter cosmopolitanus strain isolated from tropical Lake Victoria as Polynucleobacter victoriensis comb. nov.</title>
        <authorList>
            <person name="Hahn M.W."/>
        </authorList>
    </citation>
    <scope>NUCLEOTIDE SEQUENCE [LARGE SCALE GENOMIC DNA]</scope>
    <source>
        <strain evidence="3 4">MWH-MoIso2</strain>
    </source>
</reference>
<evidence type="ECO:0000256" key="2">
    <source>
        <dbReference type="RuleBase" id="RU362097"/>
    </source>
</evidence>
<accession>A0A229FS38</accession>
<comment type="subcellular location">
    <subcellularLocation>
        <location evidence="2">Cell membrane</location>
        <topology evidence="2">Lipid-anchor</topology>
    </subcellularLocation>
</comment>
<comment type="similarity">
    <text evidence="1 2">Belongs to the outer membrane factor (OMF) (TC 1.B.17) family.</text>
</comment>
<protein>
    <recommendedName>
        <fullName evidence="5">RND transporter</fullName>
    </recommendedName>
</protein>
<keyword evidence="2" id="KW-1134">Transmembrane beta strand</keyword>
<evidence type="ECO:0000313" key="4">
    <source>
        <dbReference type="Proteomes" id="UP000215188"/>
    </source>
</evidence>
<keyword evidence="2" id="KW-0472">Membrane</keyword>
<dbReference type="PANTHER" id="PTHR30203">
    <property type="entry name" value="OUTER MEMBRANE CATION EFFLUX PROTEIN"/>
    <property type="match status" value="1"/>
</dbReference>
<comment type="caution">
    <text evidence="3">The sequence shown here is derived from an EMBL/GenBank/DDBJ whole genome shotgun (WGS) entry which is preliminary data.</text>
</comment>
<dbReference type="Pfam" id="PF02321">
    <property type="entry name" value="OEP"/>
    <property type="match status" value="2"/>
</dbReference>
<dbReference type="EMBL" id="NJGG01000002">
    <property type="protein sequence ID" value="OXL14846.1"/>
    <property type="molecule type" value="Genomic_DNA"/>
</dbReference>
<dbReference type="NCBIfam" id="TIGR01845">
    <property type="entry name" value="outer_NodT"/>
    <property type="match status" value="1"/>
</dbReference>
<dbReference type="Proteomes" id="UP000215188">
    <property type="component" value="Unassembled WGS sequence"/>
</dbReference>
<name>A0A229FS38_9BURK</name>
<dbReference type="PROSITE" id="PS51257">
    <property type="entry name" value="PROKAR_LIPOPROTEIN"/>
    <property type="match status" value="1"/>
</dbReference>
<dbReference type="InterPro" id="IPR003423">
    <property type="entry name" value="OMP_efflux"/>
</dbReference>
<dbReference type="Gene3D" id="2.20.200.10">
    <property type="entry name" value="Outer membrane efflux proteins (OEP)"/>
    <property type="match status" value="1"/>
</dbReference>
<keyword evidence="4" id="KW-1185">Reference proteome</keyword>
<evidence type="ECO:0000313" key="3">
    <source>
        <dbReference type="EMBL" id="OXL14846.1"/>
    </source>
</evidence>
<evidence type="ECO:0008006" key="5">
    <source>
        <dbReference type="Google" id="ProtNLM"/>
    </source>
</evidence>
<keyword evidence="2" id="KW-0812">Transmembrane</keyword>
<proteinExistence type="inferred from homology"/>
<dbReference type="SUPFAM" id="SSF56954">
    <property type="entry name" value="Outer membrane efflux proteins (OEP)"/>
    <property type="match status" value="1"/>
</dbReference>